<dbReference type="RefSeq" id="WP_123251483.1">
    <property type="nucleotide sequence ID" value="NZ_RJLS01000028.1"/>
</dbReference>
<dbReference type="Proteomes" id="UP000271870">
    <property type="component" value="Unassembled WGS sequence"/>
</dbReference>
<organism evidence="1 2">
    <name type="scientific">Dickeya undicola</name>
    <dbReference type="NCBI Taxonomy" id="1577887"/>
    <lineage>
        <taxon>Bacteria</taxon>
        <taxon>Pseudomonadati</taxon>
        <taxon>Pseudomonadota</taxon>
        <taxon>Gammaproteobacteria</taxon>
        <taxon>Enterobacterales</taxon>
        <taxon>Pectobacteriaceae</taxon>
        <taxon>Dickeya</taxon>
    </lineage>
</organism>
<comment type="caution">
    <text evidence="1">The sequence shown here is derived from an EMBL/GenBank/DDBJ whole genome shotgun (WGS) entry which is preliminary data.</text>
</comment>
<dbReference type="InterPro" id="IPR025683">
    <property type="entry name" value="Protein_beta"/>
</dbReference>
<sequence length="349" mass="39812">MQSKYSEYPPYMPVIKWQKWEKKALEKVHSTIIPRIAPCIEIRTSQQHTDILTSLLSVWNHKCYVDYSDPDGKLTKIDNGLLVRTRLNELLVFVNTYHNSKQITPTLSPQEFAKLNQADLNQLKQCSNLAFRLRLSNLEIGENHISDLISTLKVAHNHQFNVELIIDLRVTPTNINQNSLNTFSQQLVSISKIGFKSIRLLSGAFPDSIATIVTGSGNFIRHDWDLWKNIASLAANAKIGYADYGILSPTWTEKILTRRGSRVAIKYTRDKDWLVLRAAGNKTNDSISLSVILTTIHKADFKGHGYSYGDDLIDDRANPNVPLKNKKCGHYQFTEAWSHHMAYVVKEQY</sequence>
<dbReference type="Pfam" id="PF14350">
    <property type="entry name" value="Beta_protein"/>
    <property type="match status" value="1"/>
</dbReference>
<evidence type="ECO:0000313" key="2">
    <source>
        <dbReference type="Proteomes" id="UP000271870"/>
    </source>
</evidence>
<reference evidence="1 2" key="1">
    <citation type="submission" date="2018-11" db="EMBL/GenBank/DDBJ databases">
        <title>Characterization of surface water Dickeya isolates.</title>
        <authorList>
            <person name="Van Gijsegem F."/>
            <person name="Pedron J."/>
        </authorList>
    </citation>
    <scope>NUCLEOTIDE SEQUENCE [LARGE SCALE GENOMIC DNA]</scope>
    <source>
        <strain evidence="1 2">FVG10-MFV-A16</strain>
    </source>
</reference>
<evidence type="ECO:0008006" key="3">
    <source>
        <dbReference type="Google" id="ProtNLM"/>
    </source>
</evidence>
<evidence type="ECO:0000313" key="1">
    <source>
        <dbReference type="EMBL" id="RNM20590.1"/>
    </source>
</evidence>
<protein>
    <recommendedName>
        <fullName evidence="3">Beta protein</fullName>
    </recommendedName>
</protein>
<name>A0ABX9WPN1_9GAMM</name>
<gene>
    <name evidence="1" type="ORF">EFS38_17635</name>
</gene>
<proteinExistence type="predicted"/>
<dbReference type="EMBL" id="RJLS01000028">
    <property type="protein sequence ID" value="RNM20590.1"/>
    <property type="molecule type" value="Genomic_DNA"/>
</dbReference>
<keyword evidence="2" id="KW-1185">Reference proteome</keyword>
<accession>A0ABX9WPN1</accession>